<keyword evidence="4" id="KW-1185">Reference proteome</keyword>
<feature type="domain" description="Spore protein YkvP N-terminal" evidence="1">
    <location>
        <begin position="3"/>
        <end position="108"/>
    </location>
</feature>
<evidence type="ECO:0000313" key="3">
    <source>
        <dbReference type="EMBL" id="XFO71492.1"/>
    </source>
</evidence>
<dbReference type="InterPro" id="IPR024542">
    <property type="entry name" value="YkvP_N"/>
</dbReference>
<dbReference type="Proteomes" id="UP000216052">
    <property type="component" value="Chromosome"/>
</dbReference>
<dbReference type="RefSeq" id="WP_093797697.1">
    <property type="nucleotide sequence ID" value="NZ_CP155571.1"/>
</dbReference>
<evidence type="ECO:0000259" key="2">
    <source>
        <dbReference type="Pfam" id="PF13524"/>
    </source>
</evidence>
<proteinExistence type="predicted"/>
<organism evidence="3 4">
    <name type="scientific">Sporomusa acidovorans (strain ATCC 49682 / DSM 3132 / Mol)</name>
    <dbReference type="NCBI Taxonomy" id="1123286"/>
    <lineage>
        <taxon>Bacteria</taxon>
        <taxon>Bacillati</taxon>
        <taxon>Bacillota</taxon>
        <taxon>Negativicutes</taxon>
        <taxon>Selenomonadales</taxon>
        <taxon>Sporomusaceae</taxon>
        <taxon>Sporomusa</taxon>
    </lineage>
</organism>
<evidence type="ECO:0000259" key="1">
    <source>
        <dbReference type="Pfam" id="PF12996"/>
    </source>
</evidence>
<reference evidence="3" key="1">
    <citation type="submission" date="2024-05" db="EMBL/GenBank/DDBJ databases">
        <title>Isolation and characterization of Sporomusa carbonis sp. nov., a carboxydotrophic hydrogenogen in the genus of Sporomusa isolated from a charcoal burning pile.</title>
        <authorList>
            <person name="Boeer T."/>
            <person name="Rosenbaum F."/>
            <person name="Eysell L."/>
            <person name="Mueller V."/>
            <person name="Daniel R."/>
            <person name="Poehlein A."/>
        </authorList>
    </citation>
    <scope>NUCLEOTIDE SEQUENCE [LARGE SCALE GENOMIC DNA]</scope>
    <source>
        <strain evidence="3">DSM 3132</strain>
    </source>
</reference>
<dbReference type="Pfam" id="PF12996">
    <property type="entry name" value="DUF3880"/>
    <property type="match status" value="1"/>
</dbReference>
<sequence length="328" mass="38275">MKILFIDVDDQYLLGLPPGFEQNGCEVKILKDIVEEELEQLLAEYQPDLVFTAGWTKIHTDSRLKILGEMVEKYHLTHAYWATEDPRWTYEWSLPYIKATKPEYIFTIDRESVAFYNRLGFKAYYLPWACNPKFHRPAEPIEKYKCDIAVVATAGITWSSYRRDSARILLKPLVERGYNVAIWGKRWDTLDPDIVGFNVDSRHLRGKLSYLETNRVYSSAKIILGFQNVVTELTSRTYEIMGARGFLLAPATTAVLEKFEPGKHLVITRSEDETLRMVDFYLEQDEKRKEIALAGQREVYSYHNTYEDRAAQILKFTGLRQVKSCRKR</sequence>
<feature type="domain" description="Spore protein YkvP/CgeB glycosyl transferase-like" evidence="2">
    <location>
        <begin position="167"/>
        <end position="314"/>
    </location>
</feature>
<protein>
    <submittedName>
        <fullName evidence="3">Spore protein YkvP</fullName>
    </submittedName>
</protein>
<accession>A0ABZ3IZI7</accession>
<gene>
    <name evidence="3" type="primary">ykvP</name>
    <name evidence="3" type="ORF">SPACI_015180</name>
</gene>
<dbReference type="EMBL" id="CP155571">
    <property type="protein sequence ID" value="XFO71492.1"/>
    <property type="molecule type" value="Genomic_DNA"/>
</dbReference>
<dbReference type="InterPro" id="IPR055259">
    <property type="entry name" value="YkvP/CgeB_Glyco_trans-like"/>
</dbReference>
<evidence type="ECO:0000313" key="4">
    <source>
        <dbReference type="Proteomes" id="UP000216052"/>
    </source>
</evidence>
<dbReference type="Pfam" id="PF13524">
    <property type="entry name" value="Glyco_trans_1_2"/>
    <property type="match status" value="1"/>
</dbReference>
<name>A0ABZ3IZI7_SPOA4</name>